<dbReference type="AlphaFoldDB" id="A0A3A8PFS1"/>
<reference evidence="2" key="1">
    <citation type="submission" date="2018-09" db="EMBL/GenBank/DDBJ databases">
        <authorList>
            <person name="Livingstone P.G."/>
            <person name="Whitworth D.E."/>
        </authorList>
    </citation>
    <scope>NUCLEOTIDE SEQUENCE [LARGE SCALE GENOMIC DNA]</scope>
    <source>
        <strain evidence="2">AB047A</strain>
    </source>
</reference>
<dbReference type="Gene3D" id="2.30.40.10">
    <property type="entry name" value="Urease, subunit C, domain 1"/>
    <property type="match status" value="1"/>
</dbReference>
<dbReference type="Pfam" id="PF22643">
    <property type="entry name" value="NagA_N"/>
    <property type="match status" value="1"/>
</dbReference>
<evidence type="ECO:0000313" key="1">
    <source>
        <dbReference type="EMBL" id="RKH55226.1"/>
    </source>
</evidence>
<feature type="non-terminal residue" evidence="1">
    <location>
        <position position="101"/>
    </location>
</feature>
<accession>A0A3A8PFS1</accession>
<dbReference type="InterPro" id="IPR011059">
    <property type="entry name" value="Metal-dep_hydrolase_composite"/>
</dbReference>
<evidence type="ECO:0000313" key="2">
    <source>
        <dbReference type="Proteomes" id="UP000282656"/>
    </source>
</evidence>
<sequence length="101" mass="11134">MIQAHVAEKIFTGEEWISNHAIIVESDIIQNIIPAQSIPSAVRVINYADAFLAPCFIDIQIYGAYGSLLSVHPVSETLKKIYDYCRSGGANYFQPTVATNT</sequence>
<dbReference type="Proteomes" id="UP000282656">
    <property type="component" value="Unassembled WGS sequence"/>
</dbReference>
<dbReference type="GO" id="GO:0016810">
    <property type="term" value="F:hydrolase activity, acting on carbon-nitrogen (but not peptide) bonds"/>
    <property type="evidence" value="ECO:0007669"/>
    <property type="project" value="InterPro"/>
</dbReference>
<protein>
    <submittedName>
        <fullName evidence="1">N-acetylglucosamine-6-phosphate deacetylase</fullName>
    </submittedName>
</protein>
<dbReference type="RefSeq" id="WP_208647470.1">
    <property type="nucleotide sequence ID" value="NZ_RAWM01000405.1"/>
</dbReference>
<dbReference type="EMBL" id="RAWM01000405">
    <property type="protein sequence ID" value="RKH55226.1"/>
    <property type="molecule type" value="Genomic_DNA"/>
</dbReference>
<keyword evidence="2" id="KW-1185">Reference proteome</keyword>
<organism evidence="1 2">
    <name type="scientific">Corallococcus interemptor</name>
    <dbReference type="NCBI Taxonomy" id="2316720"/>
    <lineage>
        <taxon>Bacteria</taxon>
        <taxon>Pseudomonadati</taxon>
        <taxon>Myxococcota</taxon>
        <taxon>Myxococcia</taxon>
        <taxon>Myxococcales</taxon>
        <taxon>Cystobacterineae</taxon>
        <taxon>Myxococcaceae</taxon>
        <taxon>Corallococcus</taxon>
    </lineage>
</organism>
<gene>
    <name evidence="1" type="ORF">D7X96_39370</name>
</gene>
<dbReference type="SUPFAM" id="SSF51338">
    <property type="entry name" value="Composite domain of metallo-dependent hydrolases"/>
    <property type="match status" value="1"/>
</dbReference>
<dbReference type="Gene3D" id="3.20.20.140">
    <property type="entry name" value="Metal-dependent hydrolases"/>
    <property type="match status" value="1"/>
</dbReference>
<comment type="caution">
    <text evidence="1">The sequence shown here is derived from an EMBL/GenBank/DDBJ whole genome shotgun (WGS) entry which is preliminary data.</text>
</comment>
<proteinExistence type="predicted"/>
<name>A0A3A8PFS1_9BACT</name>